<dbReference type="OMA" id="EHIKDST"/>
<feature type="domain" description="START" evidence="6">
    <location>
        <begin position="836"/>
        <end position="1003"/>
    </location>
</feature>
<dbReference type="SUPFAM" id="SSF47769">
    <property type="entry name" value="SAM/Pointed domain"/>
    <property type="match status" value="1"/>
</dbReference>
<dbReference type="GO" id="GO:0008289">
    <property type="term" value="F:lipid binding"/>
    <property type="evidence" value="ECO:0007669"/>
    <property type="project" value="InterPro"/>
</dbReference>
<protein>
    <recommendedName>
        <fullName evidence="9">Rho GTPase-activating protein 7</fullName>
    </recommendedName>
</protein>
<evidence type="ECO:0000259" key="6">
    <source>
        <dbReference type="PROSITE" id="PS50848"/>
    </source>
</evidence>
<keyword evidence="2" id="KW-0343">GTPase activation</keyword>
<dbReference type="GO" id="GO:0016020">
    <property type="term" value="C:membrane"/>
    <property type="evidence" value="ECO:0007669"/>
    <property type="project" value="UniProtKB-SubCell"/>
</dbReference>
<dbReference type="Pfam" id="PF00620">
    <property type="entry name" value="RhoGAP"/>
    <property type="match status" value="1"/>
</dbReference>
<dbReference type="SUPFAM" id="SSF48350">
    <property type="entry name" value="GTPase activation domain, GAP"/>
    <property type="match status" value="1"/>
</dbReference>
<dbReference type="PROSITE" id="PS50848">
    <property type="entry name" value="START"/>
    <property type="match status" value="1"/>
</dbReference>
<feature type="region of interest" description="Disordered" evidence="4">
    <location>
        <begin position="273"/>
        <end position="331"/>
    </location>
</feature>
<dbReference type="SMART" id="SM00234">
    <property type="entry name" value="START"/>
    <property type="match status" value="1"/>
</dbReference>
<dbReference type="Ensembl" id="ENSPNAT00000019576.2">
    <property type="protein sequence ID" value="ENSPNAP00000030991.2"/>
    <property type="gene ID" value="ENSPNAG00000018112.2"/>
</dbReference>
<dbReference type="InterPro" id="IPR000198">
    <property type="entry name" value="RhoGAP_dom"/>
</dbReference>
<dbReference type="Gene3D" id="1.10.287.2070">
    <property type="match status" value="1"/>
</dbReference>
<feature type="compositionally biased region" description="Low complexity" evidence="4">
    <location>
        <begin position="274"/>
        <end position="300"/>
    </location>
</feature>
<dbReference type="GO" id="GO:0030036">
    <property type="term" value="P:actin cytoskeleton organization"/>
    <property type="evidence" value="ECO:0007669"/>
    <property type="project" value="TreeGrafter"/>
</dbReference>
<dbReference type="InterPro" id="IPR023393">
    <property type="entry name" value="START-like_dom_sf"/>
</dbReference>
<evidence type="ECO:0000313" key="8">
    <source>
        <dbReference type="Proteomes" id="UP001501920"/>
    </source>
</evidence>
<dbReference type="PANTHER" id="PTHR12659:SF4">
    <property type="entry name" value="RHO-GAP DOMAIN-CONTAINING PROTEIN"/>
    <property type="match status" value="1"/>
</dbReference>
<dbReference type="AlphaFoldDB" id="A0A3B4E6Q2"/>
<dbReference type="InterPro" id="IPR001660">
    <property type="entry name" value="SAM"/>
</dbReference>
<evidence type="ECO:0000256" key="3">
    <source>
        <dbReference type="ARBA" id="ARBA00022553"/>
    </source>
</evidence>
<dbReference type="PROSITE" id="PS50238">
    <property type="entry name" value="RHOGAP"/>
    <property type="match status" value="1"/>
</dbReference>
<accession>A0A3B4E6Q2</accession>
<evidence type="ECO:0000313" key="7">
    <source>
        <dbReference type="Ensembl" id="ENSPNAP00000030991.2"/>
    </source>
</evidence>
<evidence type="ECO:0000256" key="4">
    <source>
        <dbReference type="SAM" id="MobiDB-lite"/>
    </source>
</evidence>
<feature type="compositionally biased region" description="Low complexity" evidence="4">
    <location>
        <begin position="168"/>
        <end position="198"/>
    </location>
</feature>
<dbReference type="GO" id="GO:0007165">
    <property type="term" value="P:signal transduction"/>
    <property type="evidence" value="ECO:0007669"/>
    <property type="project" value="InterPro"/>
</dbReference>
<organism evidence="7 8">
    <name type="scientific">Pygocentrus nattereri</name>
    <name type="common">Red-bellied piranha</name>
    <dbReference type="NCBI Taxonomy" id="42514"/>
    <lineage>
        <taxon>Eukaryota</taxon>
        <taxon>Metazoa</taxon>
        <taxon>Chordata</taxon>
        <taxon>Craniata</taxon>
        <taxon>Vertebrata</taxon>
        <taxon>Euteleostomi</taxon>
        <taxon>Actinopterygii</taxon>
        <taxon>Neopterygii</taxon>
        <taxon>Teleostei</taxon>
        <taxon>Ostariophysi</taxon>
        <taxon>Characiformes</taxon>
        <taxon>Characoidei</taxon>
        <taxon>Pygocentrus</taxon>
    </lineage>
</organism>
<keyword evidence="8" id="KW-1185">Reference proteome</keyword>
<name>A0A3B4E6Q2_PYGNA</name>
<reference evidence="7 8" key="1">
    <citation type="submission" date="2020-10" db="EMBL/GenBank/DDBJ databases">
        <title>Pygocentrus nattereri (red-bellied piranha) genome, fPygNat1, primary haplotype.</title>
        <authorList>
            <person name="Myers G."/>
            <person name="Meyer A."/>
            <person name="Karagic N."/>
            <person name="Pippel M."/>
            <person name="Winkler S."/>
            <person name="Tracey A."/>
            <person name="Wood J."/>
            <person name="Formenti G."/>
            <person name="Howe K."/>
            <person name="Fedrigo O."/>
            <person name="Jarvis E.D."/>
        </authorList>
    </citation>
    <scope>NUCLEOTIDE SEQUENCE [LARGE SCALE GENOMIC DNA]</scope>
</reference>
<dbReference type="GO" id="GO:0005096">
    <property type="term" value="F:GTPase activator activity"/>
    <property type="evidence" value="ECO:0007669"/>
    <property type="project" value="UniProtKB-KW"/>
</dbReference>
<dbReference type="GeneTree" id="ENSGT00950000183061"/>
<feature type="compositionally biased region" description="Low complexity" evidence="4">
    <location>
        <begin position="142"/>
        <end position="158"/>
    </location>
</feature>
<feature type="compositionally biased region" description="Basic and acidic residues" evidence="4">
    <location>
        <begin position="199"/>
        <end position="209"/>
    </location>
</feature>
<dbReference type="Pfam" id="PF07647">
    <property type="entry name" value="SAM_2"/>
    <property type="match status" value="1"/>
</dbReference>
<dbReference type="RefSeq" id="XP_037401815.1">
    <property type="nucleotide sequence ID" value="XM_037545918.1"/>
</dbReference>
<feature type="region of interest" description="Disordered" evidence="4">
    <location>
        <begin position="113"/>
        <end position="216"/>
    </location>
</feature>
<feature type="domain" description="Rho-GAP" evidence="5">
    <location>
        <begin position="585"/>
        <end position="791"/>
    </location>
</feature>
<evidence type="ECO:0000259" key="5">
    <source>
        <dbReference type="PROSITE" id="PS50238"/>
    </source>
</evidence>
<dbReference type="STRING" id="42514.ENSPNAP00000030991"/>
<proteinExistence type="predicted"/>
<dbReference type="Gene3D" id="1.10.555.10">
    <property type="entry name" value="Rho GTPase activation protein"/>
    <property type="match status" value="1"/>
</dbReference>
<dbReference type="InterPro" id="IPR013761">
    <property type="entry name" value="SAM/pointed_sf"/>
</dbReference>
<dbReference type="SMART" id="SM00324">
    <property type="entry name" value="RhoGAP"/>
    <property type="match status" value="1"/>
</dbReference>
<keyword evidence="3" id="KW-0597">Phosphoprotein</keyword>
<dbReference type="InterPro" id="IPR008936">
    <property type="entry name" value="Rho_GTPase_activation_prot"/>
</dbReference>
<dbReference type="SUPFAM" id="SSF55961">
    <property type="entry name" value="Bet v1-like"/>
    <property type="match status" value="1"/>
</dbReference>
<reference evidence="7" key="2">
    <citation type="submission" date="2025-08" db="UniProtKB">
        <authorList>
            <consortium name="Ensembl"/>
        </authorList>
    </citation>
    <scope>IDENTIFICATION</scope>
</reference>
<dbReference type="PANTHER" id="PTHR12659">
    <property type="entry name" value="RHO-TYPE GTPASE ACTIVATING PROTEIN"/>
    <property type="match status" value="1"/>
</dbReference>
<dbReference type="GeneID" id="108431746"/>
<dbReference type="Proteomes" id="UP001501920">
    <property type="component" value="Chromosome 16"/>
</dbReference>
<dbReference type="Gene3D" id="3.30.530.20">
    <property type="match status" value="1"/>
</dbReference>
<dbReference type="Pfam" id="PF01852">
    <property type="entry name" value="START"/>
    <property type="match status" value="1"/>
</dbReference>
<sequence length="1032" mass="115888">MLITKIEAKEACHWLRAAGFPQYAQLFKDCHFPIDLNWVKSDHEFLDNDAIESLCRRLGTLNKCVEMKLELSRFKRRGEEDEEEEPCAISPKWSYDRKSKRWIRTDGMDFLPSVDSPVPSLRRSESCEASLSDSGEHHEILSTHSSSSADSDGGSATHKTAEDHETSRSSSRCSSTYKPLSPDSSCSGPPSPGEPHSFSSEERFPEKPPVKKGQSLLRKMEKLRLRGSTMRSHGQGGKARLVISSPVLQEGQSEDKLEQFHCFDISQFQDKVGSAASCSPPSDSSSSPSENSSTVSTPSPVTKIRSNRKRLDAQNRATDDGHISEQELHNQRNMGANPVFEIPHDHKPGTFPMDLSHNTIISPIDNTSVNWRTGSFHGYRGRRCRSSGSKDQESPCSPLATYDQRVSIYDNVPDHLQITDDDVFSALDSVMERISGLQQLVTSWTEKLSEDGDSDFSHCSSPSPSSLTDIHLEIKEPGEADQTEQSSDRSSEALTQTIEPTDHPSCAQKLHWSSEQTFLTSNSSPGIEAQPAPHVSMLRRLSLLRLTALMDKHSPFSKQGWNWTVPKVYRKIKASDHKSRKVFGVPLLQSVQQSAKPLPPSILRAMEYLKTECLDQVGLFRKPGVKSRIQYLRDMVEADPDRVSFEGQSAFDVADMLKQYFRDLPEPVFSSKLCESFLHIYQYFPKDQQFAAAQAAIFLLPDENREALQSLLFFLREVVACVEENQMTPTNIAVCLAPSLFHLNVLKRESTNSRSSHRKYSLGRPDQRDLSENLAATQGLAHMVAECTHLFQMPQYWEDQNPNSLYEDALNMDGSFSSPSHSGEADLADRSRLDLTVHQLLRETREKPKGWVTCSTSDHVDVAFKKMEDGYPLLLWRGAVEVEAPQQEVLHCILREHGQWQSDLQHSEVVETLDKDAEVYQYTLQAAGARPPLQHVLLRTWHSDPSTGPLFVASTSVERPDVPARGAMAQVLCCVFLVEPMGAKRSRLTHFCRTDTRGRSPEWHNKVGGHLLSSTLVAIRDSFRPKTKDSRV</sequence>
<evidence type="ECO:0008006" key="9">
    <source>
        <dbReference type="Google" id="ProtNLM"/>
    </source>
</evidence>
<reference evidence="7" key="3">
    <citation type="submission" date="2025-09" db="UniProtKB">
        <authorList>
            <consortium name="Ensembl"/>
        </authorList>
    </citation>
    <scope>IDENTIFICATION</scope>
</reference>
<feature type="compositionally biased region" description="Basic and acidic residues" evidence="4">
    <location>
        <begin position="309"/>
        <end position="330"/>
    </location>
</feature>
<evidence type="ECO:0000256" key="1">
    <source>
        <dbReference type="ARBA" id="ARBA00004170"/>
    </source>
</evidence>
<evidence type="ECO:0000256" key="2">
    <source>
        <dbReference type="ARBA" id="ARBA00022468"/>
    </source>
</evidence>
<comment type="subcellular location">
    <subcellularLocation>
        <location evidence="1">Membrane</location>
        <topology evidence="1">Peripheral membrane protein</topology>
    </subcellularLocation>
</comment>
<dbReference type="GO" id="GO:0035023">
    <property type="term" value="P:regulation of Rho protein signal transduction"/>
    <property type="evidence" value="ECO:0007669"/>
    <property type="project" value="TreeGrafter"/>
</dbReference>
<dbReference type="InterPro" id="IPR002913">
    <property type="entry name" value="START_lipid-bd_dom"/>
</dbReference>